<keyword evidence="2" id="KW-1185">Reference proteome</keyword>
<evidence type="ECO:0000313" key="2">
    <source>
        <dbReference type="Proteomes" id="UP001194580"/>
    </source>
</evidence>
<dbReference type="AlphaFoldDB" id="A0AAD4D1W9"/>
<evidence type="ECO:0000313" key="1">
    <source>
        <dbReference type="EMBL" id="KAG0248998.1"/>
    </source>
</evidence>
<proteinExistence type="predicted"/>
<feature type="non-terminal residue" evidence="1">
    <location>
        <position position="64"/>
    </location>
</feature>
<dbReference type="EMBL" id="JAAAIL010003869">
    <property type="protein sequence ID" value="KAG0248998.1"/>
    <property type="molecule type" value="Genomic_DNA"/>
</dbReference>
<reference evidence="1" key="1">
    <citation type="journal article" date="2020" name="Fungal Divers.">
        <title>Resolving the Mortierellaceae phylogeny through synthesis of multi-gene phylogenetics and phylogenomics.</title>
        <authorList>
            <person name="Vandepol N."/>
            <person name="Liber J."/>
            <person name="Desiro A."/>
            <person name="Na H."/>
            <person name="Kennedy M."/>
            <person name="Barry K."/>
            <person name="Grigoriev I.V."/>
            <person name="Miller A.N."/>
            <person name="O'Donnell K."/>
            <person name="Stajich J.E."/>
            <person name="Bonito G."/>
        </authorList>
    </citation>
    <scope>NUCLEOTIDE SEQUENCE</scope>
    <source>
        <strain evidence="1">NRRL 28262</strain>
    </source>
</reference>
<dbReference type="Proteomes" id="UP001194580">
    <property type="component" value="Unassembled WGS sequence"/>
</dbReference>
<accession>A0AAD4D1W9</accession>
<name>A0AAD4D1W9_9FUNG</name>
<protein>
    <submittedName>
        <fullName evidence="1">Uncharacterized protein</fullName>
    </submittedName>
</protein>
<sequence length="64" mass="7325">MICLANTELHPTQIEVIGPYEIEHHQAEYKRMKHLDAFMPADIKDKLISAFETYTGLKPDDLPG</sequence>
<comment type="caution">
    <text evidence="1">The sequence shown here is derived from an EMBL/GenBank/DDBJ whole genome shotgun (WGS) entry which is preliminary data.</text>
</comment>
<organism evidence="1 2">
    <name type="scientific">Linnemannia exigua</name>
    <dbReference type="NCBI Taxonomy" id="604196"/>
    <lineage>
        <taxon>Eukaryota</taxon>
        <taxon>Fungi</taxon>
        <taxon>Fungi incertae sedis</taxon>
        <taxon>Mucoromycota</taxon>
        <taxon>Mortierellomycotina</taxon>
        <taxon>Mortierellomycetes</taxon>
        <taxon>Mortierellales</taxon>
        <taxon>Mortierellaceae</taxon>
        <taxon>Linnemannia</taxon>
    </lineage>
</organism>
<gene>
    <name evidence="1" type="ORF">BGZ95_007748</name>
</gene>